<feature type="domain" description="TraD/TraG TraM recognition site" evidence="1">
    <location>
        <begin position="363"/>
        <end position="460"/>
    </location>
</feature>
<dbReference type="STRING" id="1302689.RG47T_3647"/>
<dbReference type="OrthoDB" id="179860at2"/>
<gene>
    <name evidence="2" type="ORF">RG47T_3647</name>
</gene>
<dbReference type="EMBL" id="MPPL01000001">
    <property type="protein sequence ID" value="OKS88183.1"/>
    <property type="molecule type" value="Genomic_DNA"/>
</dbReference>
<evidence type="ECO:0000313" key="3">
    <source>
        <dbReference type="Proteomes" id="UP000186720"/>
    </source>
</evidence>
<dbReference type="InterPro" id="IPR027417">
    <property type="entry name" value="P-loop_NTPase"/>
</dbReference>
<comment type="caution">
    <text evidence="2">The sequence shown here is derived from an EMBL/GenBank/DDBJ whole genome shotgun (WGS) entry which is preliminary data.</text>
</comment>
<evidence type="ECO:0000313" key="2">
    <source>
        <dbReference type="EMBL" id="OKS88183.1"/>
    </source>
</evidence>
<evidence type="ECO:0000259" key="1">
    <source>
        <dbReference type="Pfam" id="PF12696"/>
    </source>
</evidence>
<proteinExistence type="predicted"/>
<reference evidence="2 3" key="1">
    <citation type="submission" date="2016-11" db="EMBL/GenBank/DDBJ databases">
        <title>Whole Genome Sequencing of Mucilaginibacter polytrichastri RG4-7(T) isolated from the moss sample.</title>
        <authorList>
            <person name="Li Y."/>
        </authorList>
    </citation>
    <scope>NUCLEOTIDE SEQUENCE [LARGE SCALE GENOMIC DNA]</scope>
    <source>
        <strain evidence="2 3">RG4-7</strain>
    </source>
</reference>
<name>A0A1Q6A2E8_9SPHI</name>
<accession>A0A1Q6A2E8</accession>
<keyword evidence="3" id="KW-1185">Reference proteome</keyword>
<dbReference type="SUPFAM" id="SSF52540">
    <property type="entry name" value="P-loop containing nucleoside triphosphate hydrolases"/>
    <property type="match status" value="1"/>
</dbReference>
<dbReference type="Gene3D" id="3.40.50.300">
    <property type="entry name" value="P-loop containing nucleotide triphosphate hydrolases"/>
    <property type="match status" value="1"/>
</dbReference>
<dbReference type="InterPro" id="IPR032689">
    <property type="entry name" value="TraG-D_C"/>
</dbReference>
<dbReference type="Pfam" id="PF12696">
    <property type="entry name" value="TraG-D_C"/>
    <property type="match status" value="1"/>
</dbReference>
<dbReference type="AlphaFoldDB" id="A0A1Q6A2E8"/>
<organism evidence="2 3">
    <name type="scientific">Mucilaginibacter polytrichastri</name>
    <dbReference type="NCBI Taxonomy" id="1302689"/>
    <lineage>
        <taxon>Bacteria</taxon>
        <taxon>Pseudomonadati</taxon>
        <taxon>Bacteroidota</taxon>
        <taxon>Sphingobacteriia</taxon>
        <taxon>Sphingobacteriales</taxon>
        <taxon>Sphingobacteriaceae</taxon>
        <taxon>Mucilaginibacter</taxon>
    </lineage>
</organism>
<dbReference type="RefSeq" id="WP_074490765.1">
    <property type="nucleotide sequence ID" value="NZ_FPAM01000010.1"/>
</dbReference>
<sequence length="502" mass="56468">MKKFDLDTPILQFGDSQEDQAWTIRNAVEGVQIFGGIGSGKTSGSGKTLAVKYLQHGFGGLVLTAKTDEADLWRHYCKETGRENDLIIIEPGGSFGFDFLQYLSVGNISSEAITAQALETLKTVIRAGNEKSTGKSDDPFWESAVDMLLFHVMDLCMIAYQKISVKLLYEIVQTLPKVSSTNAQNGQPAPENAFKKAMLKAKTIVQNDIDLWYKSLSKEQRARFADQEAYENAVVEHLPNARLMKHLDTFFYETFKDLSSKTRSIVEFSFSAFLFRLLRDPVYSLFCKGSLNLKPEDCLTGKIILINLPVKLYHNVGRDCQVLFKYIWQVAMEKRDILKNDRPCFLWADESQFFLHEHDALFQATARSCRIATVYLTQNIHQYKASMGGSSSDDRVDSFLGTLSTKIFHANADLASNRLGSDLVGDTTFYEPSSSITTAKEFSRSDSVSLKIDRRIRPEEFVGMKTGGKRNGGKVEAIIHVQGDKLFSGESFKKVRFNQNIL</sequence>
<dbReference type="Proteomes" id="UP000186720">
    <property type="component" value="Unassembled WGS sequence"/>
</dbReference>
<protein>
    <recommendedName>
        <fullName evidence="1">TraD/TraG TraM recognition site domain-containing protein</fullName>
    </recommendedName>
</protein>